<dbReference type="FunFam" id="1.20.1540.10:FF:000016">
    <property type="entry name" value="Derlin"/>
    <property type="match status" value="1"/>
</dbReference>
<dbReference type="EMBL" id="HBHR01012955">
    <property type="protein sequence ID" value="CAD9864246.1"/>
    <property type="molecule type" value="Transcribed_RNA"/>
</dbReference>
<dbReference type="Pfam" id="PF04511">
    <property type="entry name" value="DER1"/>
    <property type="match status" value="1"/>
</dbReference>
<evidence type="ECO:0000256" key="3">
    <source>
        <dbReference type="ARBA" id="ARBA00022692"/>
    </source>
</evidence>
<evidence type="ECO:0000256" key="1">
    <source>
        <dbReference type="ARBA" id="ARBA00004477"/>
    </source>
</evidence>
<name>A0A7S2Y1F4_9STRA</name>
<evidence type="ECO:0000256" key="2">
    <source>
        <dbReference type="ARBA" id="ARBA00008917"/>
    </source>
</evidence>
<gene>
    <name evidence="9" type="ORF">FJAP1339_LOCUS6343</name>
</gene>
<evidence type="ECO:0000256" key="7">
    <source>
        <dbReference type="RuleBase" id="RU363059"/>
    </source>
</evidence>
<comment type="subcellular location">
    <subcellularLocation>
        <location evidence="1 7">Endoplasmic reticulum membrane</location>
        <topology evidence="1 7">Multi-pass membrane protein</topology>
    </subcellularLocation>
</comment>
<dbReference type="GO" id="GO:0033554">
    <property type="term" value="P:cellular response to stress"/>
    <property type="evidence" value="ECO:0007669"/>
    <property type="project" value="UniProtKB-ARBA"/>
</dbReference>
<dbReference type="GO" id="GO:0051603">
    <property type="term" value="P:proteolysis involved in protein catabolic process"/>
    <property type="evidence" value="ECO:0007669"/>
    <property type="project" value="UniProtKB-ARBA"/>
</dbReference>
<feature type="region of interest" description="Disordered" evidence="8">
    <location>
        <begin position="240"/>
        <end position="259"/>
    </location>
</feature>
<keyword evidence="4 7" id="KW-0256">Endoplasmic reticulum</keyword>
<reference evidence="9" key="1">
    <citation type="submission" date="2021-01" db="EMBL/GenBank/DDBJ databases">
        <authorList>
            <person name="Corre E."/>
            <person name="Pelletier E."/>
            <person name="Niang G."/>
            <person name="Scheremetjew M."/>
            <person name="Finn R."/>
            <person name="Kale V."/>
            <person name="Holt S."/>
            <person name="Cochrane G."/>
            <person name="Meng A."/>
            <person name="Brown T."/>
            <person name="Cohen L."/>
        </authorList>
    </citation>
    <scope>NUCLEOTIDE SEQUENCE</scope>
    <source>
        <strain evidence="9">CCMP1661</strain>
    </source>
</reference>
<dbReference type="InterPro" id="IPR007599">
    <property type="entry name" value="DER1"/>
</dbReference>
<comment type="function">
    <text evidence="7">May be involved in the degradation of misfolded endoplasmic reticulum (ER) luminal proteins.</text>
</comment>
<feature type="transmembrane region" description="Helical" evidence="7">
    <location>
        <begin position="143"/>
        <end position="164"/>
    </location>
</feature>
<evidence type="ECO:0000256" key="5">
    <source>
        <dbReference type="ARBA" id="ARBA00022989"/>
    </source>
</evidence>
<keyword evidence="3 7" id="KW-0812">Transmembrane</keyword>
<dbReference type="PANTHER" id="PTHR11009">
    <property type="entry name" value="DER1-LIKE PROTEIN, DERLIN"/>
    <property type="match status" value="1"/>
</dbReference>
<organism evidence="9">
    <name type="scientific">Fibrocapsa japonica</name>
    <dbReference type="NCBI Taxonomy" id="94617"/>
    <lineage>
        <taxon>Eukaryota</taxon>
        <taxon>Sar</taxon>
        <taxon>Stramenopiles</taxon>
        <taxon>Ochrophyta</taxon>
        <taxon>Raphidophyceae</taxon>
        <taxon>Chattonellales</taxon>
        <taxon>Chattonellaceae</taxon>
        <taxon>Fibrocapsa</taxon>
    </lineage>
</organism>
<evidence type="ECO:0000256" key="6">
    <source>
        <dbReference type="ARBA" id="ARBA00023136"/>
    </source>
</evidence>
<proteinExistence type="inferred from homology"/>
<evidence type="ECO:0000256" key="8">
    <source>
        <dbReference type="SAM" id="MobiDB-lite"/>
    </source>
</evidence>
<dbReference type="SUPFAM" id="SSF144091">
    <property type="entry name" value="Rhomboid-like"/>
    <property type="match status" value="1"/>
</dbReference>
<keyword evidence="6 7" id="KW-0472">Membrane</keyword>
<dbReference type="GO" id="GO:0005789">
    <property type="term" value="C:endoplasmic reticulum membrane"/>
    <property type="evidence" value="ECO:0007669"/>
    <property type="project" value="UniProtKB-SubCell"/>
</dbReference>
<comment type="similarity">
    <text evidence="2 7">Belongs to the derlin family.</text>
</comment>
<keyword evidence="5 7" id="KW-1133">Transmembrane helix</keyword>
<dbReference type="InterPro" id="IPR035952">
    <property type="entry name" value="Rhomboid-like_sf"/>
</dbReference>
<dbReference type="AlphaFoldDB" id="A0A7S2Y1F4"/>
<feature type="transmembrane region" description="Helical" evidence="7">
    <location>
        <begin position="98"/>
        <end position="131"/>
    </location>
</feature>
<accession>A0A7S2Y1F4</accession>
<protein>
    <recommendedName>
        <fullName evidence="7">Derlin</fullName>
    </recommendedName>
</protein>
<feature type="transmembrane region" description="Helical" evidence="7">
    <location>
        <begin position="20"/>
        <end position="45"/>
    </location>
</feature>
<evidence type="ECO:0000313" key="9">
    <source>
        <dbReference type="EMBL" id="CAD9864246.1"/>
    </source>
</evidence>
<evidence type="ECO:0000256" key="4">
    <source>
        <dbReference type="ARBA" id="ARBA00022824"/>
    </source>
</evidence>
<feature type="transmembrane region" description="Helical" evidence="7">
    <location>
        <begin position="57"/>
        <end position="78"/>
    </location>
</feature>
<sequence length="259" mass="29747">MNAADPWSWYTEIPIVSRIYLTASFLTTAACALDIVSPYSLYFNVTLIFGKGQIWRILTNFFFFGLFSLDFLFHMYFLVRYCRLLEEGEFRGRTADFVWFLLVGGTLMTMAAPFVSVLFLGSSLTFMMVYVWGRLNQHVRMSFLGLFPFTAPYLPWVLLLFSVLLGHSPAVDVIGIVVGHLYYFFEFVFPEVARIRRWRVKRVLAAPSFLHRLCGTYTDHNQPQVLNDFAEAQAQQNEDAPNNGFNVADGGQNGHLHQE</sequence>
<feature type="transmembrane region" description="Helical" evidence="7">
    <location>
        <begin position="170"/>
        <end position="189"/>
    </location>
</feature>